<reference evidence="1 2" key="1">
    <citation type="submission" date="2024-07" db="EMBL/GenBank/DDBJ databases">
        <title>Section-level genome sequencing and comparative genomics of Aspergillus sections Usti and Cavernicolus.</title>
        <authorList>
            <consortium name="Lawrence Berkeley National Laboratory"/>
            <person name="Nybo J.L."/>
            <person name="Vesth T.C."/>
            <person name="Theobald S."/>
            <person name="Frisvad J.C."/>
            <person name="Larsen T.O."/>
            <person name="Kjaerboelling I."/>
            <person name="Rothschild-Mancinelli K."/>
            <person name="Lyhne E.K."/>
            <person name="Kogle M.E."/>
            <person name="Barry K."/>
            <person name="Clum A."/>
            <person name="Na H."/>
            <person name="Ledsgaard L."/>
            <person name="Lin J."/>
            <person name="Lipzen A."/>
            <person name="Kuo A."/>
            <person name="Riley R."/>
            <person name="Mondo S."/>
            <person name="Labutti K."/>
            <person name="Haridas S."/>
            <person name="Pangalinan J."/>
            <person name="Salamov A.A."/>
            <person name="Simmons B.A."/>
            <person name="Magnuson J.K."/>
            <person name="Chen J."/>
            <person name="Drula E."/>
            <person name="Henrissat B."/>
            <person name="Wiebenga A."/>
            <person name="Lubbers R.J."/>
            <person name="Gomes A.C."/>
            <person name="Makela M.R."/>
            <person name="Stajich J."/>
            <person name="Grigoriev I.V."/>
            <person name="Mortensen U.H."/>
            <person name="De Vries R.P."/>
            <person name="Baker S.E."/>
            <person name="Andersen M.R."/>
        </authorList>
    </citation>
    <scope>NUCLEOTIDE SEQUENCE [LARGE SCALE GENOMIC DNA]</scope>
    <source>
        <strain evidence="1 2">CBS 588.65</strain>
    </source>
</reference>
<gene>
    <name evidence="1" type="ORF">BJX63DRAFT_436275</name>
</gene>
<sequence length="182" mass="20366">MFCEIPTRMCFECLSKYESLENTPLAHKRSPGPNVYQVIFNRYLFNFSSFSLLDKMVMKFTTHVKELCGLEIDPVMHGIQYGPGGAENGASMYVSMLVGFPRPLLFLDENPKVVGEILDDLLGGLPKQPVGTTWEVVQVGRGGHHALMRLGWLERIVQLSIEFPTRGADVTTWTGGEKEVDV</sequence>
<accession>A0ABR4GZ83</accession>
<evidence type="ECO:0000313" key="1">
    <source>
        <dbReference type="EMBL" id="KAL2808289.1"/>
    </source>
</evidence>
<name>A0ABR4GZ83_9EURO</name>
<evidence type="ECO:0000313" key="2">
    <source>
        <dbReference type="Proteomes" id="UP001610334"/>
    </source>
</evidence>
<organism evidence="1 2">
    <name type="scientific">Aspergillus granulosus</name>
    <dbReference type="NCBI Taxonomy" id="176169"/>
    <lineage>
        <taxon>Eukaryota</taxon>
        <taxon>Fungi</taxon>
        <taxon>Dikarya</taxon>
        <taxon>Ascomycota</taxon>
        <taxon>Pezizomycotina</taxon>
        <taxon>Eurotiomycetes</taxon>
        <taxon>Eurotiomycetidae</taxon>
        <taxon>Eurotiales</taxon>
        <taxon>Aspergillaceae</taxon>
        <taxon>Aspergillus</taxon>
        <taxon>Aspergillus subgen. Nidulantes</taxon>
    </lineage>
</organism>
<dbReference type="EMBL" id="JBFXLT010000116">
    <property type="protein sequence ID" value="KAL2808289.1"/>
    <property type="molecule type" value="Genomic_DNA"/>
</dbReference>
<comment type="caution">
    <text evidence="1">The sequence shown here is derived from an EMBL/GenBank/DDBJ whole genome shotgun (WGS) entry which is preliminary data.</text>
</comment>
<protein>
    <submittedName>
        <fullName evidence="1">Uncharacterized protein</fullName>
    </submittedName>
</protein>
<keyword evidence="2" id="KW-1185">Reference proteome</keyword>
<dbReference type="Proteomes" id="UP001610334">
    <property type="component" value="Unassembled WGS sequence"/>
</dbReference>
<proteinExistence type="predicted"/>